<reference evidence="2 3" key="1">
    <citation type="submission" date="2020-12" db="EMBL/GenBank/DDBJ databases">
        <title>Effect of drift, selection, and recombination on the evolution of hybrid genomes in Candida yeast pathogens.</title>
        <authorList>
            <person name="Mixao V."/>
            <person name="Ksiezopolska E."/>
            <person name="Saus E."/>
            <person name="Boekhout T."/>
            <person name="Gacser A."/>
            <person name="Gabaldon T."/>
        </authorList>
    </citation>
    <scope>NUCLEOTIDE SEQUENCE [LARGE SCALE GENOMIC DNA]</scope>
    <source>
        <strain evidence="2 3">BP57</strain>
    </source>
</reference>
<evidence type="ECO:0000256" key="1">
    <source>
        <dbReference type="SAM" id="Phobius"/>
    </source>
</evidence>
<dbReference type="EMBL" id="JAEOAQ010000002">
    <property type="protein sequence ID" value="KAG5419904.1"/>
    <property type="molecule type" value="Genomic_DNA"/>
</dbReference>
<evidence type="ECO:0000313" key="2">
    <source>
        <dbReference type="EMBL" id="KAG5419904.1"/>
    </source>
</evidence>
<comment type="caution">
    <text evidence="2">The sequence shown here is derived from an EMBL/GenBank/DDBJ whole genome shotgun (WGS) entry which is preliminary data.</text>
</comment>
<dbReference type="AlphaFoldDB" id="A0A8H7ZG34"/>
<dbReference type="GeneID" id="93650413"/>
<keyword evidence="1" id="KW-1133">Transmembrane helix</keyword>
<keyword evidence="3" id="KW-1185">Reference proteome</keyword>
<proteinExistence type="predicted"/>
<keyword evidence="1" id="KW-0812">Transmembrane</keyword>
<accession>A0A8H7ZG34</accession>
<dbReference type="Proteomes" id="UP000669133">
    <property type="component" value="Unassembled WGS sequence"/>
</dbReference>
<feature type="transmembrane region" description="Helical" evidence="1">
    <location>
        <begin position="12"/>
        <end position="34"/>
    </location>
</feature>
<protein>
    <submittedName>
        <fullName evidence="2">Uncharacterized protein</fullName>
    </submittedName>
</protein>
<name>A0A8H7ZG34_9ASCO</name>
<gene>
    <name evidence="2" type="ORF">I9W82_001784</name>
</gene>
<feature type="transmembrane region" description="Helical" evidence="1">
    <location>
        <begin position="40"/>
        <end position="66"/>
    </location>
</feature>
<sequence length="99" mass="11079">MFHLNPDYRGNPLTIYAIYCFVSVIQDLAAAPLYKAVSAFVLWGMTFSFGSAPLYKAASAFVLWCVTQTLDQLHYTKHRVQMCRNVPVSTTTNNVTLAP</sequence>
<keyword evidence="1" id="KW-0472">Membrane</keyword>
<dbReference type="RefSeq" id="XP_067549020.1">
    <property type="nucleotide sequence ID" value="XM_067690567.1"/>
</dbReference>
<evidence type="ECO:0000313" key="3">
    <source>
        <dbReference type="Proteomes" id="UP000669133"/>
    </source>
</evidence>
<organism evidence="2 3">
    <name type="scientific">Candida metapsilosis</name>
    <dbReference type="NCBI Taxonomy" id="273372"/>
    <lineage>
        <taxon>Eukaryota</taxon>
        <taxon>Fungi</taxon>
        <taxon>Dikarya</taxon>
        <taxon>Ascomycota</taxon>
        <taxon>Saccharomycotina</taxon>
        <taxon>Pichiomycetes</taxon>
        <taxon>Debaryomycetaceae</taxon>
        <taxon>Candida/Lodderomyces clade</taxon>
        <taxon>Candida</taxon>
    </lineage>
</organism>